<dbReference type="EMBL" id="CP013909">
    <property type="protein sequence ID" value="ALW86658.1"/>
    <property type="molecule type" value="Genomic_DNA"/>
</dbReference>
<dbReference type="InterPro" id="IPR015424">
    <property type="entry name" value="PyrdxlP-dep_Trfase"/>
</dbReference>
<keyword evidence="2 3" id="KW-0663">Pyridoxal phosphate</keyword>
<comment type="similarity">
    <text evidence="3">Belongs to the class-III pyridoxal-phosphate-dependent aminotransferase family.</text>
</comment>
<dbReference type="SUPFAM" id="SSF53383">
    <property type="entry name" value="PLP-dependent transferases"/>
    <property type="match status" value="1"/>
</dbReference>
<keyword evidence="4" id="KW-0808">Transferase</keyword>
<name>A0A0U4C6S9_9BACT</name>
<reference evidence="4 5" key="1">
    <citation type="submission" date="2015-12" db="EMBL/GenBank/DDBJ databases">
        <authorList>
            <person name="Shamseldin A."/>
            <person name="Moawad H."/>
            <person name="Abd El-Rahim W.M."/>
            <person name="Sadowsky M.J."/>
        </authorList>
    </citation>
    <scope>NUCLEOTIDE SEQUENCE [LARGE SCALE GENOMIC DNA]</scope>
    <source>
        <strain evidence="4 5">DG5B</strain>
    </source>
</reference>
<gene>
    <name evidence="4" type="ORF">AUC43_17175</name>
</gene>
<dbReference type="Gene3D" id="3.90.1150.10">
    <property type="entry name" value="Aspartate Aminotransferase, domain 1"/>
    <property type="match status" value="1"/>
</dbReference>
<protein>
    <submittedName>
        <fullName evidence="4">Aminotransferase class III</fullName>
    </submittedName>
</protein>
<dbReference type="RefSeq" id="WP_068196494.1">
    <property type="nucleotide sequence ID" value="NZ_CP013909.1"/>
</dbReference>
<dbReference type="Gene3D" id="3.40.640.10">
    <property type="entry name" value="Type I PLP-dependent aspartate aminotransferase-like (Major domain)"/>
    <property type="match status" value="1"/>
</dbReference>
<dbReference type="GO" id="GO:0030170">
    <property type="term" value="F:pyridoxal phosphate binding"/>
    <property type="evidence" value="ECO:0007669"/>
    <property type="project" value="InterPro"/>
</dbReference>
<evidence type="ECO:0000256" key="2">
    <source>
        <dbReference type="ARBA" id="ARBA00022898"/>
    </source>
</evidence>
<evidence type="ECO:0000313" key="4">
    <source>
        <dbReference type="EMBL" id="ALW86658.1"/>
    </source>
</evidence>
<keyword evidence="5" id="KW-1185">Reference proteome</keyword>
<dbReference type="Pfam" id="PF00202">
    <property type="entry name" value="Aminotran_3"/>
    <property type="match status" value="1"/>
</dbReference>
<evidence type="ECO:0000256" key="3">
    <source>
        <dbReference type="RuleBase" id="RU003560"/>
    </source>
</evidence>
<dbReference type="OrthoDB" id="9762089at2"/>
<dbReference type="PANTHER" id="PTHR43713">
    <property type="entry name" value="GLUTAMATE-1-SEMIALDEHYDE 2,1-AMINOMUTASE"/>
    <property type="match status" value="1"/>
</dbReference>
<dbReference type="InterPro" id="IPR015421">
    <property type="entry name" value="PyrdxlP-dep_Trfase_major"/>
</dbReference>
<sequence length="444" mass="49080">MPNTVSFNENYPEITKSDELYARAQKIMTPVTQTLAKGPGQYTKGVSPKYVKRGAGSHIWDVDGNEFIDYQMGIGPISLGYAYPRVDDAIRAQLQDGITFSMMHELEVELAELIHEIIPNAESIRISKTGADVCSAAVRVARAFTGRNKLLCCGYHGWHDWYIGTTSRDKGIPQEIKDLTAAFEYNNLDSVKALLDEDVACVILEPFIFDAPKDNFLHELAALCKANGTLLIFDEMWTGFRIAVGGAQEFFGITPDLAVYSKAFANGMPIALLTGRRDVMELFEQDVFFFTTFGGEALSMAAAMATIAEMRENNVPARLAQQGKKLKDGYNLIAADLGLSQYTKCYGYDCRTIVTFDPQAGNPMELKAFMQQELFKRGILWGGFHNMCYSHSDEDVAYTLAAYRDVLPLLKAAIEAGDVASRLLGEPVEAVFRKVTNAAPVKAK</sequence>
<dbReference type="InterPro" id="IPR015422">
    <property type="entry name" value="PyrdxlP-dep_Trfase_small"/>
</dbReference>
<comment type="cofactor">
    <cofactor evidence="1">
        <name>pyridoxal 5'-phosphate</name>
        <dbReference type="ChEBI" id="CHEBI:597326"/>
    </cofactor>
</comment>
<dbReference type="KEGG" id="hyg:AUC43_17175"/>
<organism evidence="4 5">
    <name type="scientific">Hymenobacter sedentarius</name>
    <dbReference type="NCBI Taxonomy" id="1411621"/>
    <lineage>
        <taxon>Bacteria</taxon>
        <taxon>Pseudomonadati</taxon>
        <taxon>Bacteroidota</taxon>
        <taxon>Cytophagia</taxon>
        <taxon>Cytophagales</taxon>
        <taxon>Hymenobacteraceae</taxon>
        <taxon>Hymenobacter</taxon>
    </lineage>
</organism>
<keyword evidence="4" id="KW-0032">Aminotransferase</keyword>
<evidence type="ECO:0000313" key="5">
    <source>
        <dbReference type="Proteomes" id="UP000059542"/>
    </source>
</evidence>
<proteinExistence type="inferred from homology"/>
<accession>A0A0U4C6S9</accession>
<evidence type="ECO:0000256" key="1">
    <source>
        <dbReference type="ARBA" id="ARBA00001933"/>
    </source>
</evidence>
<dbReference type="InterPro" id="IPR005814">
    <property type="entry name" value="Aminotrans_3"/>
</dbReference>
<dbReference type="GO" id="GO:0008483">
    <property type="term" value="F:transaminase activity"/>
    <property type="evidence" value="ECO:0007669"/>
    <property type="project" value="UniProtKB-KW"/>
</dbReference>
<dbReference type="STRING" id="1411621.AUC43_17175"/>
<dbReference type="AlphaFoldDB" id="A0A0U4C6S9"/>
<dbReference type="PANTHER" id="PTHR43713:SF3">
    <property type="entry name" value="GLUTAMATE-1-SEMIALDEHYDE 2,1-AMINOMUTASE 1, CHLOROPLASTIC-RELATED"/>
    <property type="match status" value="1"/>
</dbReference>
<dbReference type="Proteomes" id="UP000059542">
    <property type="component" value="Chromosome"/>
</dbReference>